<protein>
    <recommendedName>
        <fullName evidence="1">DUF5977 domain-containing protein</fullName>
    </recommendedName>
</protein>
<gene>
    <name evidence="2" type="ORF">NCTC13532_03101</name>
</gene>
<dbReference type="Pfam" id="PF19404">
    <property type="entry name" value="DUF5977"/>
    <property type="match status" value="1"/>
</dbReference>
<dbReference type="EMBL" id="UFVR01000004">
    <property type="protein sequence ID" value="SUX47531.1"/>
    <property type="molecule type" value="Genomic_DNA"/>
</dbReference>
<accession>A0A381FLW1</accession>
<feature type="domain" description="DUF5977" evidence="1">
    <location>
        <begin position="459"/>
        <end position="522"/>
    </location>
</feature>
<organism evidence="2 3">
    <name type="scientific">Chryseobacterium indoltheticum</name>
    <dbReference type="NCBI Taxonomy" id="254"/>
    <lineage>
        <taxon>Bacteria</taxon>
        <taxon>Pseudomonadati</taxon>
        <taxon>Bacteroidota</taxon>
        <taxon>Flavobacteriia</taxon>
        <taxon>Flavobacteriales</taxon>
        <taxon>Weeksellaceae</taxon>
        <taxon>Chryseobacterium group</taxon>
        <taxon>Chryseobacterium</taxon>
    </lineage>
</organism>
<dbReference type="AlphaFoldDB" id="A0A381FLW1"/>
<proteinExistence type="predicted"/>
<name>A0A381FLW1_9FLAO</name>
<reference evidence="2 3" key="1">
    <citation type="submission" date="2018-06" db="EMBL/GenBank/DDBJ databases">
        <authorList>
            <consortium name="Pathogen Informatics"/>
            <person name="Doyle S."/>
        </authorList>
    </citation>
    <scope>NUCLEOTIDE SEQUENCE [LARGE SCALE GENOMIC DNA]</scope>
    <source>
        <strain evidence="2 3">NCTC13532</strain>
    </source>
</reference>
<evidence type="ECO:0000259" key="1">
    <source>
        <dbReference type="Pfam" id="PF19404"/>
    </source>
</evidence>
<dbReference type="InterPro" id="IPR046020">
    <property type="entry name" value="DUF5977"/>
</dbReference>
<evidence type="ECO:0000313" key="3">
    <source>
        <dbReference type="Proteomes" id="UP000254282"/>
    </source>
</evidence>
<sequence>MFSSEKEYQYTNNLNGAASSGILMNWPRYVYAVTMSGWQSGLGSINSTIIIRTSSNVQRNSLDSYNVGYSKVFEIENNKGYTEHNFTTYETHPDLLSPDVSNIRKYNAVMNNFSPPNLFQNFRNLYGIDKSILRGRPLSQKYFSQTDLVHPIKKVDYEYYDNMDYNPNNAKDNNNYVSINHLSGSWVQGYRKFMNPSPTKKITTTDYLNNTQVITKSESIYDSPLHLNLSKTNATSTDNSLLQTSFGYAAGSSPLVSANMVGIPLETEIKKDGKIISKVETVYRNSAPDELLPSYELSYDSQDPTSAYTDLLYDKYDNKGNLQQYTTKEGISTTIIWGYNQTKPIAKIIGAKLSDIQQSLIDAIVNASTTDNAAAPNNDETVFLNELNTFRKHSSLSAFQVTTYTYDPLIGVRSTTPPSGIRENYSYDTANRLEKIIDVNGKILKEYKYNYNPSTTSVFYNAAVSGIFRNLSCGSDSVGTPVTYSVPANQYTSNISQSDADYQAELDLNTNGQALANANSICMPLNCPVTFNSSLDIPGTSSVYAIPSEGVFILTLSFTTGANSTTLPWDGDPGVKIGNISGNCRPSETILGGTMQAGGNLTVWWSVRPNGDIYIDNTPAPADNSSQTWVLRISFY</sequence>
<dbReference type="Proteomes" id="UP000254282">
    <property type="component" value="Unassembled WGS sequence"/>
</dbReference>
<evidence type="ECO:0000313" key="2">
    <source>
        <dbReference type="EMBL" id="SUX47531.1"/>
    </source>
</evidence>